<feature type="transmembrane region" description="Helical" evidence="7">
    <location>
        <begin position="313"/>
        <end position="334"/>
    </location>
</feature>
<feature type="region of interest" description="Disordered" evidence="6">
    <location>
        <begin position="475"/>
        <end position="498"/>
    </location>
</feature>
<dbReference type="Gene3D" id="1.20.1250.20">
    <property type="entry name" value="MFS general substrate transporter like domains"/>
    <property type="match status" value="2"/>
</dbReference>
<evidence type="ECO:0000313" key="10">
    <source>
        <dbReference type="Proteomes" id="UP000305067"/>
    </source>
</evidence>
<feature type="transmembrane region" description="Helical" evidence="7">
    <location>
        <begin position="127"/>
        <end position="145"/>
    </location>
</feature>
<keyword evidence="4 7" id="KW-1133">Transmembrane helix</keyword>
<dbReference type="Pfam" id="PF07690">
    <property type="entry name" value="MFS_1"/>
    <property type="match status" value="1"/>
</dbReference>
<feature type="transmembrane region" description="Helical" evidence="7">
    <location>
        <begin position="274"/>
        <end position="293"/>
    </location>
</feature>
<dbReference type="EMBL" id="ML178815">
    <property type="protein sequence ID" value="TFL06315.1"/>
    <property type="molecule type" value="Genomic_DNA"/>
</dbReference>
<organism evidence="9 10">
    <name type="scientific">Pterulicium gracile</name>
    <dbReference type="NCBI Taxonomy" id="1884261"/>
    <lineage>
        <taxon>Eukaryota</taxon>
        <taxon>Fungi</taxon>
        <taxon>Dikarya</taxon>
        <taxon>Basidiomycota</taxon>
        <taxon>Agaricomycotina</taxon>
        <taxon>Agaricomycetes</taxon>
        <taxon>Agaricomycetidae</taxon>
        <taxon>Agaricales</taxon>
        <taxon>Pleurotineae</taxon>
        <taxon>Pterulaceae</taxon>
        <taxon>Pterulicium</taxon>
    </lineage>
</organism>
<dbReference type="InterPro" id="IPR036259">
    <property type="entry name" value="MFS_trans_sf"/>
</dbReference>
<feature type="transmembrane region" description="Helical" evidence="7">
    <location>
        <begin position="67"/>
        <end position="89"/>
    </location>
</feature>
<dbReference type="InterPro" id="IPR020846">
    <property type="entry name" value="MFS_dom"/>
</dbReference>
<dbReference type="AlphaFoldDB" id="A0A5C3QWE6"/>
<keyword evidence="10" id="KW-1185">Reference proteome</keyword>
<feature type="transmembrane region" description="Helical" evidence="7">
    <location>
        <begin position="157"/>
        <end position="178"/>
    </location>
</feature>
<evidence type="ECO:0000313" key="9">
    <source>
        <dbReference type="EMBL" id="TFL06315.1"/>
    </source>
</evidence>
<evidence type="ECO:0000256" key="1">
    <source>
        <dbReference type="ARBA" id="ARBA00004141"/>
    </source>
</evidence>
<evidence type="ECO:0000256" key="6">
    <source>
        <dbReference type="SAM" id="MobiDB-lite"/>
    </source>
</evidence>
<protein>
    <submittedName>
        <fullName evidence="9">MFS general substrate transporter</fullName>
    </submittedName>
</protein>
<sequence length="498" mass="53911">MTATSLLRTLLRKDARPVALRLRSHYWFATFVIGLGITIDMLVYSIVIPVFPYRLESLGYSGVSGLVGWLLTSFSIGLVVSTIPIAMLSEKYETRAWPLNIGMLLLIGSQIMLMFAPVYAVMCIARVLQGIASSTVWIVGLALVCDLTPKRIVGRQLGFALAGFSLGLLIGPTIGGVLYERFGYNGPLLFGIIGSSIDLVFRLFIIERKEALKWGIDPASEKNLPPADTEEKAADPSAPADTLVHAAVQSTDTSATPKQELPFLKVVLKMVKSIRALAAFFLTLQQAFVFTSMEPAIPLHTTAVWGLNPTQVGILFLALSLPTLVANPLSGYLCDTRGSEWVVAFGLTLAIPWQVVLSVEGPLALFIVSLAVSSFFVASSMTPLMSELATVSRSIEGVGYAHVYGAFNFVYGIGSALGPIIGGQIYDHVERGFLAIMLFCVGITVTAVVQAFFFIGERTLARRLKDRLKVRRDATSSSLDTTPETRGDSEHTQPPLTI</sequence>
<keyword evidence="5 7" id="KW-0472">Membrane</keyword>
<evidence type="ECO:0000256" key="3">
    <source>
        <dbReference type="ARBA" id="ARBA00022692"/>
    </source>
</evidence>
<dbReference type="PROSITE" id="PS50850">
    <property type="entry name" value="MFS"/>
    <property type="match status" value="1"/>
</dbReference>
<comment type="subcellular location">
    <subcellularLocation>
        <location evidence="1">Membrane</location>
        <topology evidence="1">Multi-pass membrane protein</topology>
    </subcellularLocation>
</comment>
<name>A0A5C3QWE6_9AGAR</name>
<feature type="transmembrane region" description="Helical" evidence="7">
    <location>
        <begin position="26"/>
        <end position="47"/>
    </location>
</feature>
<feature type="transmembrane region" description="Helical" evidence="7">
    <location>
        <begin position="101"/>
        <end position="121"/>
    </location>
</feature>
<evidence type="ECO:0000256" key="5">
    <source>
        <dbReference type="ARBA" id="ARBA00023136"/>
    </source>
</evidence>
<dbReference type="Proteomes" id="UP000305067">
    <property type="component" value="Unassembled WGS sequence"/>
</dbReference>
<dbReference type="STRING" id="1884261.A0A5C3QWE6"/>
<feature type="transmembrane region" description="Helical" evidence="7">
    <location>
        <begin position="397"/>
        <end position="421"/>
    </location>
</feature>
<dbReference type="CDD" id="cd17325">
    <property type="entry name" value="MFS_MdtG_SLC18_like"/>
    <property type="match status" value="1"/>
</dbReference>
<feature type="domain" description="Major facilitator superfamily (MFS) profile" evidence="8">
    <location>
        <begin position="29"/>
        <end position="459"/>
    </location>
</feature>
<feature type="transmembrane region" description="Helical" evidence="7">
    <location>
        <begin position="341"/>
        <end position="357"/>
    </location>
</feature>
<dbReference type="SUPFAM" id="SSF103473">
    <property type="entry name" value="MFS general substrate transporter"/>
    <property type="match status" value="1"/>
</dbReference>
<dbReference type="GO" id="GO:0022857">
    <property type="term" value="F:transmembrane transporter activity"/>
    <property type="evidence" value="ECO:0007669"/>
    <property type="project" value="InterPro"/>
</dbReference>
<evidence type="ECO:0000256" key="2">
    <source>
        <dbReference type="ARBA" id="ARBA00022448"/>
    </source>
</evidence>
<gene>
    <name evidence="9" type="ORF">BDV98DRAFT_559208</name>
</gene>
<accession>A0A5C3QWE6</accession>
<evidence type="ECO:0000256" key="7">
    <source>
        <dbReference type="SAM" id="Phobius"/>
    </source>
</evidence>
<feature type="transmembrane region" description="Helical" evidence="7">
    <location>
        <begin position="363"/>
        <end position="385"/>
    </location>
</feature>
<feature type="transmembrane region" description="Helical" evidence="7">
    <location>
        <begin position="433"/>
        <end position="455"/>
    </location>
</feature>
<dbReference type="OrthoDB" id="440553at2759"/>
<proteinExistence type="predicted"/>
<dbReference type="PANTHER" id="PTHR23506:SF23">
    <property type="entry name" value="GH10249P"/>
    <property type="match status" value="1"/>
</dbReference>
<keyword evidence="3 7" id="KW-0812">Transmembrane</keyword>
<feature type="transmembrane region" description="Helical" evidence="7">
    <location>
        <begin position="184"/>
        <end position="205"/>
    </location>
</feature>
<keyword evidence="2" id="KW-0813">Transport</keyword>
<dbReference type="GO" id="GO:0016020">
    <property type="term" value="C:membrane"/>
    <property type="evidence" value="ECO:0007669"/>
    <property type="project" value="UniProtKB-SubCell"/>
</dbReference>
<dbReference type="InterPro" id="IPR050930">
    <property type="entry name" value="MFS_Vesicular_Transporter"/>
</dbReference>
<evidence type="ECO:0000256" key="4">
    <source>
        <dbReference type="ARBA" id="ARBA00022989"/>
    </source>
</evidence>
<reference evidence="9 10" key="1">
    <citation type="journal article" date="2019" name="Nat. Ecol. Evol.">
        <title>Megaphylogeny resolves global patterns of mushroom evolution.</title>
        <authorList>
            <person name="Varga T."/>
            <person name="Krizsan K."/>
            <person name="Foldi C."/>
            <person name="Dima B."/>
            <person name="Sanchez-Garcia M."/>
            <person name="Sanchez-Ramirez S."/>
            <person name="Szollosi G.J."/>
            <person name="Szarkandi J.G."/>
            <person name="Papp V."/>
            <person name="Albert L."/>
            <person name="Andreopoulos W."/>
            <person name="Angelini C."/>
            <person name="Antonin V."/>
            <person name="Barry K.W."/>
            <person name="Bougher N.L."/>
            <person name="Buchanan P."/>
            <person name="Buyck B."/>
            <person name="Bense V."/>
            <person name="Catcheside P."/>
            <person name="Chovatia M."/>
            <person name="Cooper J."/>
            <person name="Damon W."/>
            <person name="Desjardin D."/>
            <person name="Finy P."/>
            <person name="Geml J."/>
            <person name="Haridas S."/>
            <person name="Hughes K."/>
            <person name="Justo A."/>
            <person name="Karasinski D."/>
            <person name="Kautmanova I."/>
            <person name="Kiss B."/>
            <person name="Kocsube S."/>
            <person name="Kotiranta H."/>
            <person name="LaButti K.M."/>
            <person name="Lechner B.E."/>
            <person name="Liimatainen K."/>
            <person name="Lipzen A."/>
            <person name="Lukacs Z."/>
            <person name="Mihaltcheva S."/>
            <person name="Morgado L.N."/>
            <person name="Niskanen T."/>
            <person name="Noordeloos M.E."/>
            <person name="Ohm R.A."/>
            <person name="Ortiz-Santana B."/>
            <person name="Ovrebo C."/>
            <person name="Racz N."/>
            <person name="Riley R."/>
            <person name="Savchenko A."/>
            <person name="Shiryaev A."/>
            <person name="Soop K."/>
            <person name="Spirin V."/>
            <person name="Szebenyi C."/>
            <person name="Tomsovsky M."/>
            <person name="Tulloss R.E."/>
            <person name="Uehling J."/>
            <person name="Grigoriev I.V."/>
            <person name="Vagvolgyi C."/>
            <person name="Papp T."/>
            <person name="Martin F.M."/>
            <person name="Miettinen O."/>
            <person name="Hibbett D.S."/>
            <person name="Nagy L.G."/>
        </authorList>
    </citation>
    <scope>NUCLEOTIDE SEQUENCE [LARGE SCALE GENOMIC DNA]</scope>
    <source>
        <strain evidence="9 10">CBS 309.79</strain>
    </source>
</reference>
<evidence type="ECO:0000259" key="8">
    <source>
        <dbReference type="PROSITE" id="PS50850"/>
    </source>
</evidence>
<dbReference type="PANTHER" id="PTHR23506">
    <property type="entry name" value="GH10249P"/>
    <property type="match status" value="1"/>
</dbReference>
<dbReference type="InterPro" id="IPR011701">
    <property type="entry name" value="MFS"/>
</dbReference>